<dbReference type="OrthoDB" id="126738at2759"/>
<evidence type="ECO:0000256" key="1">
    <source>
        <dbReference type="SAM" id="MobiDB-lite"/>
    </source>
</evidence>
<sequence length="125" mass="14129">PLRIIEEAGYDNYLLEREDGDDTKERVIAHVSLFVSCHYPVDLLPKIADDIVTQLEDEEEDRQPQPETAGEAKATTAPVHTATAAGISRRRSSTVGGEARWRYTGEQLVELRRRRRQISAGHYVL</sequence>
<dbReference type="Proteomes" id="UP000198211">
    <property type="component" value="Unassembled WGS sequence"/>
</dbReference>
<comment type="caution">
    <text evidence="2">The sequence shown here is derived from an EMBL/GenBank/DDBJ whole genome shotgun (WGS) entry which is preliminary data.</text>
</comment>
<name>A0A225UGU9_9STRA</name>
<gene>
    <name evidence="2" type="ORF">PHMEG_00038948</name>
</gene>
<feature type="region of interest" description="Disordered" evidence="1">
    <location>
        <begin position="54"/>
        <end position="96"/>
    </location>
</feature>
<dbReference type="AlphaFoldDB" id="A0A225UGU9"/>
<evidence type="ECO:0000313" key="2">
    <source>
        <dbReference type="EMBL" id="OWY92161.1"/>
    </source>
</evidence>
<dbReference type="EMBL" id="NBNE01018676">
    <property type="protein sequence ID" value="OWY92161.1"/>
    <property type="molecule type" value="Genomic_DNA"/>
</dbReference>
<accession>A0A225UGU9</accession>
<organism evidence="2 3">
    <name type="scientific">Phytophthora megakarya</name>
    <dbReference type="NCBI Taxonomy" id="4795"/>
    <lineage>
        <taxon>Eukaryota</taxon>
        <taxon>Sar</taxon>
        <taxon>Stramenopiles</taxon>
        <taxon>Oomycota</taxon>
        <taxon>Peronosporomycetes</taxon>
        <taxon>Peronosporales</taxon>
        <taxon>Peronosporaceae</taxon>
        <taxon>Phytophthora</taxon>
    </lineage>
</organism>
<keyword evidence="3" id="KW-1185">Reference proteome</keyword>
<protein>
    <submittedName>
        <fullName evidence="2">Uncharacterized protein</fullName>
    </submittedName>
</protein>
<feature type="compositionally biased region" description="Low complexity" evidence="1">
    <location>
        <begin position="72"/>
        <end position="85"/>
    </location>
</feature>
<reference evidence="3" key="1">
    <citation type="submission" date="2017-03" db="EMBL/GenBank/DDBJ databases">
        <title>Phytopthora megakarya and P. palmivora, two closely related causual agents of cacao black pod achieved similar genome size and gene model numbers by different mechanisms.</title>
        <authorList>
            <person name="Ali S."/>
            <person name="Shao J."/>
            <person name="Larry D.J."/>
            <person name="Kronmiller B."/>
            <person name="Shen D."/>
            <person name="Strem M.D."/>
            <person name="Melnick R.L."/>
            <person name="Guiltinan M.J."/>
            <person name="Tyler B.M."/>
            <person name="Meinhardt L.W."/>
            <person name="Bailey B.A."/>
        </authorList>
    </citation>
    <scope>NUCLEOTIDE SEQUENCE [LARGE SCALE GENOMIC DNA]</scope>
    <source>
        <strain evidence="3">zdho120</strain>
    </source>
</reference>
<proteinExistence type="predicted"/>
<feature type="non-terminal residue" evidence="2">
    <location>
        <position position="1"/>
    </location>
</feature>
<evidence type="ECO:0000313" key="3">
    <source>
        <dbReference type="Proteomes" id="UP000198211"/>
    </source>
</evidence>